<dbReference type="RefSeq" id="XP_009044083.1">
    <property type="nucleotide sequence ID" value="XM_009045835.1"/>
</dbReference>
<feature type="compositionally biased region" description="Polar residues" evidence="1">
    <location>
        <begin position="1"/>
        <end position="19"/>
    </location>
</feature>
<protein>
    <submittedName>
        <fullName evidence="2">Uncharacterized protein</fullName>
    </submittedName>
</protein>
<dbReference type="EMBL" id="KB199650">
    <property type="protein sequence ID" value="ESP05538.1"/>
    <property type="molecule type" value="Genomic_DNA"/>
</dbReference>
<evidence type="ECO:0000313" key="3">
    <source>
        <dbReference type="Proteomes" id="UP000030746"/>
    </source>
</evidence>
<dbReference type="AlphaFoldDB" id="V4B4W7"/>
<evidence type="ECO:0000313" key="2">
    <source>
        <dbReference type="EMBL" id="ESP05538.1"/>
    </source>
</evidence>
<dbReference type="Proteomes" id="UP000030746">
    <property type="component" value="Unassembled WGS sequence"/>
</dbReference>
<dbReference type="CTD" id="20247533"/>
<dbReference type="KEGG" id="lgi:LOTGIDRAFT_228078"/>
<dbReference type="OrthoDB" id="5954088at2759"/>
<dbReference type="GeneID" id="20247533"/>
<sequence>MCLSQTNKLVLNNENTTRPHSALGHDELSKEKVSYRPYSAHQSLSNSQPPADQKSPIYTEIQVQIPKFEIEDSESARSRESDTLKPKSGKKGKSEKTEISRQPIKTRPFSAVDAYKTFVQQPSFPLKYRHGNRYRSDFQSRTTDLKILGKTQIEKPPPQRPPSPVNRGMNNNKLELRITRANNWLAGGRDVHKEMTRNRPKSGHVPGWKEGLPQTLARRPKSAMVPRSGRQSQMLVALTPVSIYEYGSAYSSTDLPELPSLSDYPSTIRPSPSPRLLGTLPSNHYLMS</sequence>
<dbReference type="STRING" id="225164.V4B4W7"/>
<dbReference type="HOGENOM" id="CLU_967363_0_0_1"/>
<evidence type="ECO:0000256" key="1">
    <source>
        <dbReference type="SAM" id="MobiDB-lite"/>
    </source>
</evidence>
<gene>
    <name evidence="2" type="ORF">LOTGIDRAFT_228078</name>
</gene>
<feature type="compositionally biased region" description="Basic and acidic residues" evidence="1">
    <location>
        <begin position="23"/>
        <end position="34"/>
    </location>
</feature>
<feature type="region of interest" description="Disordered" evidence="1">
    <location>
        <begin position="151"/>
        <end position="171"/>
    </location>
</feature>
<feature type="region of interest" description="Disordered" evidence="1">
    <location>
        <begin position="1"/>
        <end position="105"/>
    </location>
</feature>
<reference evidence="2 3" key="1">
    <citation type="journal article" date="2013" name="Nature">
        <title>Insights into bilaterian evolution from three spiralian genomes.</title>
        <authorList>
            <person name="Simakov O."/>
            <person name="Marletaz F."/>
            <person name="Cho S.J."/>
            <person name="Edsinger-Gonzales E."/>
            <person name="Havlak P."/>
            <person name="Hellsten U."/>
            <person name="Kuo D.H."/>
            <person name="Larsson T."/>
            <person name="Lv J."/>
            <person name="Arendt D."/>
            <person name="Savage R."/>
            <person name="Osoegawa K."/>
            <person name="de Jong P."/>
            <person name="Grimwood J."/>
            <person name="Chapman J.A."/>
            <person name="Shapiro H."/>
            <person name="Aerts A."/>
            <person name="Otillar R.P."/>
            <person name="Terry A.Y."/>
            <person name="Boore J.L."/>
            <person name="Grigoriev I.V."/>
            <person name="Lindberg D.R."/>
            <person name="Seaver E.C."/>
            <person name="Weisblat D.A."/>
            <person name="Putnam N.H."/>
            <person name="Rokhsar D.S."/>
        </authorList>
    </citation>
    <scope>NUCLEOTIDE SEQUENCE [LARGE SCALE GENOMIC DNA]</scope>
</reference>
<accession>V4B4W7</accession>
<name>V4B4W7_LOTGI</name>
<feature type="compositionally biased region" description="Basic and acidic residues" evidence="1">
    <location>
        <begin position="68"/>
        <end position="85"/>
    </location>
</feature>
<feature type="compositionally biased region" description="Polar residues" evidence="1">
    <location>
        <begin position="40"/>
        <end position="50"/>
    </location>
</feature>
<proteinExistence type="predicted"/>
<feature type="region of interest" description="Disordered" evidence="1">
    <location>
        <begin position="255"/>
        <end position="288"/>
    </location>
</feature>
<feature type="compositionally biased region" description="Pro residues" evidence="1">
    <location>
        <begin position="155"/>
        <end position="164"/>
    </location>
</feature>
<organism evidence="2 3">
    <name type="scientific">Lottia gigantea</name>
    <name type="common">Giant owl limpet</name>
    <dbReference type="NCBI Taxonomy" id="225164"/>
    <lineage>
        <taxon>Eukaryota</taxon>
        <taxon>Metazoa</taxon>
        <taxon>Spiralia</taxon>
        <taxon>Lophotrochozoa</taxon>
        <taxon>Mollusca</taxon>
        <taxon>Gastropoda</taxon>
        <taxon>Patellogastropoda</taxon>
        <taxon>Lottioidea</taxon>
        <taxon>Lottiidae</taxon>
        <taxon>Lottia</taxon>
    </lineage>
</organism>
<keyword evidence="3" id="KW-1185">Reference proteome</keyword>